<name>A0AAV6IIZ4_9ERIC</name>
<comment type="caution">
    <text evidence="2">The sequence shown here is derived from an EMBL/GenBank/DDBJ whole genome shotgun (WGS) entry which is preliminary data.</text>
</comment>
<dbReference type="Proteomes" id="UP000823749">
    <property type="component" value="Chromosome 10"/>
</dbReference>
<keyword evidence="1" id="KW-0812">Transmembrane</keyword>
<accession>A0AAV6IIZ4</accession>
<organism evidence="2 3">
    <name type="scientific">Rhododendron griersonianum</name>
    <dbReference type="NCBI Taxonomy" id="479676"/>
    <lineage>
        <taxon>Eukaryota</taxon>
        <taxon>Viridiplantae</taxon>
        <taxon>Streptophyta</taxon>
        <taxon>Embryophyta</taxon>
        <taxon>Tracheophyta</taxon>
        <taxon>Spermatophyta</taxon>
        <taxon>Magnoliopsida</taxon>
        <taxon>eudicotyledons</taxon>
        <taxon>Gunneridae</taxon>
        <taxon>Pentapetalae</taxon>
        <taxon>asterids</taxon>
        <taxon>Ericales</taxon>
        <taxon>Ericaceae</taxon>
        <taxon>Ericoideae</taxon>
        <taxon>Rhodoreae</taxon>
        <taxon>Rhododendron</taxon>
    </lineage>
</organism>
<feature type="transmembrane region" description="Helical" evidence="1">
    <location>
        <begin position="27"/>
        <end position="56"/>
    </location>
</feature>
<keyword evidence="3" id="KW-1185">Reference proteome</keyword>
<proteinExistence type="predicted"/>
<dbReference type="EMBL" id="JACTNZ010000010">
    <property type="protein sequence ID" value="KAG5527473.1"/>
    <property type="molecule type" value="Genomic_DNA"/>
</dbReference>
<dbReference type="AlphaFoldDB" id="A0AAV6IIZ4"/>
<sequence length="85" mass="9718">MMEITPSLISSSDCQALFKPHNIEVAMLGLVFLVLCFRLLWVTLVVEFGVLLFSLIRIAFDSCLLYSMFVSGCSLRSLYIWMLNF</sequence>
<evidence type="ECO:0000256" key="1">
    <source>
        <dbReference type="SAM" id="Phobius"/>
    </source>
</evidence>
<keyword evidence="1" id="KW-1133">Transmembrane helix</keyword>
<keyword evidence="1" id="KW-0472">Membrane</keyword>
<reference evidence="2" key="1">
    <citation type="submission" date="2020-08" db="EMBL/GenBank/DDBJ databases">
        <title>Plant Genome Project.</title>
        <authorList>
            <person name="Zhang R.-G."/>
        </authorList>
    </citation>
    <scope>NUCLEOTIDE SEQUENCE</scope>
    <source>
        <strain evidence="2">WSP0</strain>
        <tissue evidence="2">Leaf</tissue>
    </source>
</reference>
<evidence type="ECO:0000313" key="2">
    <source>
        <dbReference type="EMBL" id="KAG5527473.1"/>
    </source>
</evidence>
<feature type="transmembrane region" description="Helical" evidence="1">
    <location>
        <begin position="63"/>
        <end position="82"/>
    </location>
</feature>
<gene>
    <name evidence="2" type="ORF">RHGRI_028387</name>
</gene>
<protein>
    <submittedName>
        <fullName evidence="2">Uncharacterized protein</fullName>
    </submittedName>
</protein>
<evidence type="ECO:0000313" key="3">
    <source>
        <dbReference type="Proteomes" id="UP000823749"/>
    </source>
</evidence>